<reference evidence="3" key="1">
    <citation type="journal article" date="2010" name="Environ. Microbiol.">
        <title>The genome of Syntrophomonas wolfei: new insights into syntrophic metabolism and biohydrogen production.</title>
        <authorList>
            <person name="Sieber J.R."/>
            <person name="Sims D.R."/>
            <person name="Han C."/>
            <person name="Kim E."/>
            <person name="Lykidis A."/>
            <person name="Lapidus A.L."/>
            <person name="McDonnald E."/>
            <person name="Rohlin L."/>
            <person name="Culley D.E."/>
            <person name="Gunsalus R."/>
            <person name="McInerney M.J."/>
        </authorList>
    </citation>
    <scope>NUCLEOTIDE SEQUENCE [LARGE SCALE GENOMIC DNA]</scope>
    <source>
        <strain evidence="3">DSM 2245B / Goettingen</strain>
    </source>
</reference>
<evidence type="ECO:0000313" key="2">
    <source>
        <dbReference type="EMBL" id="ABI69208.1"/>
    </source>
</evidence>
<sequence length="197" mass="21061">MSGNGGWANPAPAGLVALGIACFVFYAVLSGTVDHSCIPLMGIWLLGGFVVQFTVAVIELKEGSTTGGNVFLFFSAFFMLVGGLEFILKYFAAVNGWAMDAHIDGWAWMVLWLTLILWTPAYLKQSPLVMSLIVLILDIGVFFVAFMDIGWLSHSYGPIAANFLLAGGLLAIYLAAAIILNTAFGRAVLPLPGPILK</sequence>
<protein>
    <recommendedName>
        <fullName evidence="4">GPR1/FUN34/yaaH family protein</fullName>
    </recommendedName>
</protein>
<dbReference type="STRING" id="335541.Swol_1911"/>
<dbReference type="HOGENOM" id="CLU_093738_0_0_9"/>
<dbReference type="eggNOG" id="COG1584">
    <property type="taxonomic scope" value="Bacteria"/>
</dbReference>
<keyword evidence="1" id="KW-1133">Transmembrane helix</keyword>
<feature type="transmembrane region" description="Helical" evidence="1">
    <location>
        <begin position="41"/>
        <end position="58"/>
    </location>
</feature>
<keyword evidence="1" id="KW-0472">Membrane</keyword>
<name>Q0AVP6_SYNWW</name>
<dbReference type="EMBL" id="CP000448">
    <property type="protein sequence ID" value="ABI69208.1"/>
    <property type="molecule type" value="Genomic_DNA"/>
</dbReference>
<evidence type="ECO:0008006" key="4">
    <source>
        <dbReference type="Google" id="ProtNLM"/>
    </source>
</evidence>
<evidence type="ECO:0000313" key="3">
    <source>
        <dbReference type="Proteomes" id="UP000001968"/>
    </source>
</evidence>
<dbReference type="OrthoDB" id="9787939at2"/>
<accession>Q0AVP6</accession>
<dbReference type="KEGG" id="swo:Swol_1911"/>
<feature type="transmembrane region" description="Helical" evidence="1">
    <location>
        <begin position="12"/>
        <end position="29"/>
    </location>
</feature>
<feature type="transmembrane region" description="Helical" evidence="1">
    <location>
        <begin position="163"/>
        <end position="184"/>
    </location>
</feature>
<evidence type="ECO:0000256" key="1">
    <source>
        <dbReference type="SAM" id="Phobius"/>
    </source>
</evidence>
<feature type="transmembrane region" description="Helical" evidence="1">
    <location>
        <begin position="129"/>
        <end position="151"/>
    </location>
</feature>
<dbReference type="RefSeq" id="WP_011641301.1">
    <property type="nucleotide sequence ID" value="NC_008346.1"/>
</dbReference>
<dbReference type="Proteomes" id="UP000001968">
    <property type="component" value="Chromosome"/>
</dbReference>
<organism evidence="2 3">
    <name type="scientific">Syntrophomonas wolfei subsp. wolfei (strain DSM 2245B / Goettingen)</name>
    <dbReference type="NCBI Taxonomy" id="335541"/>
    <lineage>
        <taxon>Bacteria</taxon>
        <taxon>Bacillati</taxon>
        <taxon>Bacillota</taxon>
        <taxon>Clostridia</taxon>
        <taxon>Eubacteriales</taxon>
        <taxon>Syntrophomonadaceae</taxon>
        <taxon>Syntrophomonas</taxon>
    </lineage>
</organism>
<dbReference type="AlphaFoldDB" id="Q0AVP6"/>
<feature type="transmembrane region" description="Helical" evidence="1">
    <location>
        <begin position="70"/>
        <end position="93"/>
    </location>
</feature>
<keyword evidence="3" id="KW-1185">Reference proteome</keyword>
<proteinExistence type="predicted"/>
<gene>
    <name evidence="2" type="ordered locus">Swol_1911</name>
</gene>
<keyword evidence="1" id="KW-0812">Transmembrane</keyword>
<feature type="transmembrane region" description="Helical" evidence="1">
    <location>
        <begin position="105"/>
        <end position="123"/>
    </location>
</feature>